<gene>
    <name evidence="5" type="ORF">A946_05915</name>
    <name evidence="6" type="ORF">kam1_2038</name>
</gene>
<keyword evidence="5" id="KW-0489">Methyltransferase</keyword>
<organism evidence="6 8">
    <name type="scientific">Methylacidiphilum kamchatkense Kam1</name>
    <dbReference type="NCBI Taxonomy" id="1202785"/>
    <lineage>
        <taxon>Bacteria</taxon>
        <taxon>Pseudomonadati</taxon>
        <taxon>Verrucomicrobiota</taxon>
        <taxon>Methylacidiphilae</taxon>
        <taxon>Methylacidiphilales</taxon>
        <taxon>Methylacidiphilaceae</taxon>
        <taxon>Methylacidiphilum (ex Ratnadevi et al. 2023)</taxon>
    </lineage>
</organism>
<dbReference type="KEGG" id="mkc:kam1_2038"/>
<reference evidence="5 7" key="1">
    <citation type="submission" date="2014-08" db="EMBL/GenBank/DDBJ databases">
        <title>Methylacidiphilum kamchatkense strain Kam1 draft genome sequence.</title>
        <authorList>
            <person name="Birkeland N.-K."/>
            <person name="Erikstad H.A."/>
        </authorList>
    </citation>
    <scope>NUCLEOTIDE SEQUENCE [LARGE SCALE GENOMIC DNA]</scope>
    <source>
        <strain evidence="5 7">Kam1</strain>
    </source>
</reference>
<dbReference type="Gene3D" id="3.40.50.150">
    <property type="entry name" value="Vaccinia Virus protein VP39"/>
    <property type="match status" value="1"/>
</dbReference>
<evidence type="ECO:0000256" key="1">
    <source>
        <dbReference type="ARBA" id="ARBA00022723"/>
    </source>
</evidence>
<evidence type="ECO:0000313" key="8">
    <source>
        <dbReference type="Proteomes" id="UP000315925"/>
    </source>
</evidence>
<dbReference type="GO" id="GO:0051536">
    <property type="term" value="F:iron-sulfur cluster binding"/>
    <property type="evidence" value="ECO:0007669"/>
    <property type="project" value="UniProtKB-KW"/>
</dbReference>
<name>A0A0C1UPT6_9BACT</name>
<dbReference type="Proteomes" id="UP000315925">
    <property type="component" value="Chromosome"/>
</dbReference>
<dbReference type="Pfam" id="PF09243">
    <property type="entry name" value="Rsm22"/>
    <property type="match status" value="1"/>
</dbReference>
<dbReference type="GO" id="GO:0046872">
    <property type="term" value="F:metal ion binding"/>
    <property type="evidence" value="ECO:0007669"/>
    <property type="project" value="UniProtKB-KW"/>
</dbReference>
<accession>A0A0C1UPT6</accession>
<proteinExistence type="predicted"/>
<keyword evidence="7" id="KW-1185">Reference proteome</keyword>
<evidence type="ECO:0000313" key="6">
    <source>
        <dbReference type="EMBL" id="QDQ43246.1"/>
    </source>
</evidence>
<dbReference type="GO" id="GO:0032259">
    <property type="term" value="P:methylation"/>
    <property type="evidence" value="ECO:0007669"/>
    <property type="project" value="UniProtKB-KW"/>
</dbReference>
<protein>
    <submittedName>
        <fullName evidence="5">Methyltransferase</fullName>
    </submittedName>
    <submittedName>
        <fullName evidence="6">Small ribosomal subunit Rsm22</fullName>
    </submittedName>
</protein>
<evidence type="ECO:0000313" key="7">
    <source>
        <dbReference type="Proteomes" id="UP000031594"/>
    </source>
</evidence>
<keyword evidence="2" id="KW-0809">Transit peptide</keyword>
<evidence type="ECO:0000256" key="3">
    <source>
        <dbReference type="ARBA" id="ARBA00023004"/>
    </source>
</evidence>
<dbReference type="EMBL" id="JQNX01000004">
    <property type="protein sequence ID" value="KIE58434.1"/>
    <property type="molecule type" value="Genomic_DNA"/>
</dbReference>
<dbReference type="GO" id="GO:0006412">
    <property type="term" value="P:translation"/>
    <property type="evidence" value="ECO:0007669"/>
    <property type="project" value="InterPro"/>
</dbReference>
<keyword evidence="4" id="KW-0411">Iron-sulfur</keyword>
<keyword evidence="5" id="KW-0808">Transferase</keyword>
<evidence type="ECO:0000313" key="5">
    <source>
        <dbReference type="EMBL" id="KIE58434.1"/>
    </source>
</evidence>
<reference evidence="8" key="3">
    <citation type="submission" date="2019-03" db="EMBL/GenBank/DDBJ databases">
        <title>Complete genome of Methylacidiphilum kamchatkense Kam1.</title>
        <authorList>
            <person name="Kruse T."/>
            <person name="Murarilal Ratnadevi C."/>
            <person name="Erikstad H.-A."/>
            <person name="Birkeland N.-K."/>
        </authorList>
    </citation>
    <scope>NUCLEOTIDE SEQUENCE [LARGE SCALE GENOMIC DNA]</scope>
    <source>
        <strain evidence="8">kam1</strain>
    </source>
</reference>
<dbReference type="OrthoDB" id="185125at2"/>
<reference evidence="6" key="2">
    <citation type="journal article" date="2019" name="BMC Genomics">
        <title>Complete genome sequence analysis of the thermoacidophilic verrucomicrobial methanotroph 'Candidatus Methylacidiphilum kamchatkense' strain Kam1 and comparison with its closest relatives.</title>
        <authorList>
            <person name="Kruse T."/>
            <person name="Ratnadevi C.M."/>
            <person name="Erikstad H.A."/>
            <person name="Birkeland N.K."/>
        </authorList>
    </citation>
    <scope>NUCLEOTIDE SEQUENCE</scope>
    <source>
        <strain evidence="6">Kam1</strain>
    </source>
</reference>
<dbReference type="Proteomes" id="UP000031594">
    <property type="component" value="Unassembled WGS sequence"/>
</dbReference>
<dbReference type="InterPro" id="IPR029063">
    <property type="entry name" value="SAM-dependent_MTases_sf"/>
</dbReference>
<keyword evidence="1" id="KW-0479">Metal-binding</keyword>
<evidence type="ECO:0000256" key="2">
    <source>
        <dbReference type="ARBA" id="ARBA00022946"/>
    </source>
</evidence>
<dbReference type="AlphaFoldDB" id="A0A0C1UPT6"/>
<dbReference type="SUPFAM" id="SSF53335">
    <property type="entry name" value="S-adenosyl-L-methionine-dependent methyltransferases"/>
    <property type="match status" value="1"/>
</dbReference>
<sequence length="338" mass="39518">MRTELTKDEKEILEKLRNIFLSQEKQTQPYWKSEAELSIYDKVFGERIRWKWQSVLRELSLLDWIPPKSHLIDWGCGSGIAARTFYGWALKNNFQLLSCFFWDYSSLAMRYAQAAFSSECPNIATKELNLSQIPKPFILLLSHVIGELTEKYMDEMLTIAKKAEAILWVEPAKKEYSKKIIELREVLKEKFWVVAPCLHQQKCQMLNQEKNWCHFFASVPRHVFHSSFWSHIQNLLGIDLRSVAYSYLVMDSRKTQMEYGNLFRIIGTVRNYKAYSELLCCSATGELQPKRYLHRYNPWLFKSIKKGGEISTLAKSSGENPPMCVLLEKSQNKSELIG</sequence>
<dbReference type="EMBL" id="CP037899">
    <property type="protein sequence ID" value="QDQ43246.1"/>
    <property type="molecule type" value="Genomic_DNA"/>
</dbReference>
<keyword evidence="3" id="KW-0408">Iron</keyword>
<dbReference type="RefSeq" id="WP_039721412.1">
    <property type="nucleotide sequence ID" value="NZ_CP037899.1"/>
</dbReference>
<dbReference type="GO" id="GO:0008168">
    <property type="term" value="F:methyltransferase activity"/>
    <property type="evidence" value="ECO:0007669"/>
    <property type="project" value="UniProtKB-KW"/>
</dbReference>
<dbReference type="STRING" id="1202785.A946_05915"/>
<dbReference type="InterPro" id="IPR015324">
    <property type="entry name" value="Ribosomal_Rsm22-like"/>
</dbReference>
<evidence type="ECO:0000256" key="4">
    <source>
        <dbReference type="ARBA" id="ARBA00023014"/>
    </source>
</evidence>